<proteinExistence type="predicted"/>
<gene>
    <name evidence="1" type="ORF">WDV06_23415</name>
</gene>
<evidence type="ECO:0000313" key="2">
    <source>
        <dbReference type="Proteomes" id="UP001610631"/>
    </source>
</evidence>
<comment type="caution">
    <text evidence="1">The sequence shown here is derived from an EMBL/GenBank/DDBJ whole genome shotgun (WGS) entry which is preliminary data.</text>
</comment>
<dbReference type="EMBL" id="JBBDHD010000068">
    <property type="protein sequence ID" value="MFH7598022.1"/>
    <property type="molecule type" value="Genomic_DNA"/>
</dbReference>
<accession>A0ABW7PI06</accession>
<sequence length="98" mass="10841">MAGAAAWGTIDPDGERIILDVNIKDTAPGDSYGARVRVRTTYTMGEPRNENLSASNTSPVNSVTWNYANSATRFQIQECITKAGTDYRCGSWYTIWSR</sequence>
<name>A0ABW7PI06_9ACTN</name>
<protein>
    <submittedName>
        <fullName evidence="1">Uncharacterized protein</fullName>
    </submittedName>
</protein>
<evidence type="ECO:0000313" key="1">
    <source>
        <dbReference type="EMBL" id="MFH7598022.1"/>
    </source>
</evidence>
<organism evidence="1 2">
    <name type="scientific">Streptomyces racemochromogenes</name>
    <dbReference type="NCBI Taxonomy" id="67353"/>
    <lineage>
        <taxon>Bacteria</taxon>
        <taxon>Bacillati</taxon>
        <taxon>Actinomycetota</taxon>
        <taxon>Actinomycetes</taxon>
        <taxon>Kitasatosporales</taxon>
        <taxon>Streptomycetaceae</taxon>
        <taxon>Streptomyces</taxon>
    </lineage>
</organism>
<dbReference type="Proteomes" id="UP001610631">
    <property type="component" value="Unassembled WGS sequence"/>
</dbReference>
<dbReference type="RefSeq" id="WP_395511738.1">
    <property type="nucleotide sequence ID" value="NZ_JBBDHD010000068.1"/>
</dbReference>
<reference evidence="1 2" key="1">
    <citation type="submission" date="2024-03" db="EMBL/GenBank/DDBJ databases">
        <title>Whole genome sequencing of Streptomyces racemochromogenes, to identify antimicrobial biosynthetic gene clusters.</title>
        <authorList>
            <person name="Suryawanshi P."/>
            <person name="Krishnaraj P.U."/>
            <person name="Arun Y.P."/>
            <person name="Suryawanshi M.P."/>
            <person name="Rakshit O."/>
        </authorList>
    </citation>
    <scope>NUCLEOTIDE SEQUENCE [LARGE SCALE GENOMIC DNA]</scope>
    <source>
        <strain evidence="1 2">AUDT626</strain>
    </source>
</reference>
<keyword evidence="2" id="KW-1185">Reference proteome</keyword>